<protein>
    <submittedName>
        <fullName evidence="1">Uncharacterized protein</fullName>
    </submittedName>
</protein>
<organism evidence="1 2">
    <name type="scientific">Aquatica leii</name>
    <dbReference type="NCBI Taxonomy" id="1421715"/>
    <lineage>
        <taxon>Eukaryota</taxon>
        <taxon>Metazoa</taxon>
        <taxon>Ecdysozoa</taxon>
        <taxon>Arthropoda</taxon>
        <taxon>Hexapoda</taxon>
        <taxon>Insecta</taxon>
        <taxon>Pterygota</taxon>
        <taxon>Neoptera</taxon>
        <taxon>Endopterygota</taxon>
        <taxon>Coleoptera</taxon>
        <taxon>Polyphaga</taxon>
        <taxon>Elateriformia</taxon>
        <taxon>Elateroidea</taxon>
        <taxon>Lampyridae</taxon>
        <taxon>Luciolinae</taxon>
        <taxon>Aquatica</taxon>
    </lineage>
</organism>
<proteinExistence type="predicted"/>
<evidence type="ECO:0000313" key="1">
    <source>
        <dbReference type="EMBL" id="KAK4886118.1"/>
    </source>
</evidence>
<dbReference type="EMBL" id="JARPUR010000001">
    <property type="protein sequence ID" value="KAK4886118.1"/>
    <property type="molecule type" value="Genomic_DNA"/>
</dbReference>
<accession>A0AAN7PH65</accession>
<comment type="caution">
    <text evidence="1">The sequence shown here is derived from an EMBL/GenBank/DDBJ whole genome shotgun (WGS) entry which is preliminary data.</text>
</comment>
<sequence>MKLTQVDAIVKSNNTYFEPHRTVQSSSDDTIDLDESEEYHQHDISSCSQPDVHMEYFSTDGSSNTDLNKVHADNDVTEASEANLNENGVEKVFNGNQDSAAFLTSWAIRHNIIHTALSDLLKWSFALYYVVEFPDEENNGITPLSVVSYKWLGGANE</sequence>
<reference evidence="2" key="1">
    <citation type="submission" date="2023-01" db="EMBL/GenBank/DDBJ databases">
        <title>Key to firefly adult light organ development and bioluminescence: homeobox transcription factors regulate luciferase expression and transportation to peroxisome.</title>
        <authorList>
            <person name="Fu X."/>
        </authorList>
    </citation>
    <scope>NUCLEOTIDE SEQUENCE [LARGE SCALE GENOMIC DNA]</scope>
</reference>
<keyword evidence="2" id="KW-1185">Reference proteome</keyword>
<gene>
    <name evidence="1" type="ORF">RN001_002389</name>
</gene>
<evidence type="ECO:0000313" key="2">
    <source>
        <dbReference type="Proteomes" id="UP001353858"/>
    </source>
</evidence>
<name>A0AAN7PH65_9COLE</name>
<dbReference type="AlphaFoldDB" id="A0AAN7PH65"/>
<dbReference type="Proteomes" id="UP001353858">
    <property type="component" value="Unassembled WGS sequence"/>
</dbReference>